<dbReference type="InterPro" id="IPR027417">
    <property type="entry name" value="P-loop_NTPase"/>
</dbReference>
<dbReference type="NCBIfam" id="NF005926">
    <property type="entry name" value="PRK07940.1"/>
    <property type="match status" value="1"/>
</dbReference>
<evidence type="ECO:0000256" key="7">
    <source>
        <dbReference type="ARBA" id="ARBA00049244"/>
    </source>
</evidence>
<evidence type="ECO:0000313" key="10">
    <source>
        <dbReference type="Proteomes" id="UP001247542"/>
    </source>
</evidence>
<keyword evidence="4 9" id="KW-0548">Nucleotidyltransferase</keyword>
<proteinExistence type="predicted"/>
<dbReference type="InterPro" id="IPR050238">
    <property type="entry name" value="DNA_Rep/Repair_Clamp_Loader"/>
</dbReference>
<dbReference type="PANTHER" id="PTHR11669">
    <property type="entry name" value="REPLICATION FACTOR C / DNA POLYMERASE III GAMMA-TAU SUBUNIT"/>
    <property type="match status" value="1"/>
</dbReference>
<comment type="catalytic activity">
    <reaction evidence="7">
        <text>DNA(n) + a 2'-deoxyribonucleoside 5'-triphosphate = DNA(n+1) + diphosphate</text>
        <dbReference type="Rhea" id="RHEA:22508"/>
        <dbReference type="Rhea" id="RHEA-COMP:17339"/>
        <dbReference type="Rhea" id="RHEA-COMP:17340"/>
        <dbReference type="ChEBI" id="CHEBI:33019"/>
        <dbReference type="ChEBI" id="CHEBI:61560"/>
        <dbReference type="ChEBI" id="CHEBI:173112"/>
        <dbReference type="EC" id="2.7.7.7"/>
    </reaction>
</comment>
<evidence type="ECO:0000256" key="6">
    <source>
        <dbReference type="ARBA" id="ARBA00022932"/>
    </source>
</evidence>
<keyword evidence="10" id="KW-1185">Reference proteome</keyword>
<feature type="domain" description="AAA+ ATPase" evidence="8">
    <location>
        <begin position="43"/>
        <end position="183"/>
    </location>
</feature>
<dbReference type="Gene3D" id="3.40.50.300">
    <property type="entry name" value="P-loop containing nucleotide triphosphate hydrolases"/>
    <property type="match status" value="1"/>
</dbReference>
<keyword evidence="3 9" id="KW-0808">Transferase</keyword>
<name>A0ABU3I9Q9_9ACTO</name>
<dbReference type="InterPro" id="IPR003593">
    <property type="entry name" value="AAA+_ATPase"/>
</dbReference>
<dbReference type="SUPFAM" id="SSF52540">
    <property type="entry name" value="P-loop containing nucleoside triphosphate hydrolases"/>
    <property type="match status" value="1"/>
</dbReference>
<evidence type="ECO:0000256" key="5">
    <source>
        <dbReference type="ARBA" id="ARBA00022705"/>
    </source>
</evidence>
<dbReference type="NCBIfam" id="TIGR00678">
    <property type="entry name" value="holB"/>
    <property type="match status" value="1"/>
</dbReference>
<keyword evidence="6" id="KW-0239">DNA-directed DNA polymerase</keyword>
<dbReference type="GO" id="GO:0003887">
    <property type="term" value="F:DNA-directed DNA polymerase activity"/>
    <property type="evidence" value="ECO:0007669"/>
    <property type="project" value="UniProtKB-EC"/>
</dbReference>
<keyword evidence="5" id="KW-0235">DNA replication</keyword>
<dbReference type="Pfam" id="PF09115">
    <property type="entry name" value="DNApol3-delta_C"/>
    <property type="match status" value="1"/>
</dbReference>
<comment type="caution">
    <text evidence="9">The sequence shown here is derived from an EMBL/GenBank/DDBJ whole genome shotgun (WGS) entry which is preliminary data.</text>
</comment>
<accession>A0ABU3I9Q9</accession>
<dbReference type="InterPro" id="IPR015199">
    <property type="entry name" value="DNA_pol_III_delta_C"/>
</dbReference>
<evidence type="ECO:0000256" key="1">
    <source>
        <dbReference type="ARBA" id="ARBA00012417"/>
    </source>
</evidence>
<sequence>MTVWDDLVGQERAVSILRNAATQARAIVGEERGSAASAAGQEMTHSWLITGPPGSGRSTVARAFAAALQCTGQIVGCGECAGCRTTMLKSHSDVTDLDTSTVIITIDQVRELIRDAQTAPALGRWRVVLVEDADRMLERTSNVLLKSIEEPPERTVWILCAPSPEDLIVTIRSRCRHVQLQVPSVQSVSDLLVKRGVDPQQARLCAQLSQGHVGRAQGLADDPNQLEARRELLSLAVRARSVGQAVLNADALLEQVKAQAGAEIDAADEREIQALKRTLGVDGEKRLDPSTRAQIKTVEDQQKRRRDRRQRDAIDRVMVDLLGLLRDVLITQLGAGMDLINVDLSNQIESMAGRTDASRTLERMNAIDRARERMAANVPPLLVLESLLVSLHNPSVA</sequence>
<evidence type="ECO:0000256" key="4">
    <source>
        <dbReference type="ARBA" id="ARBA00022695"/>
    </source>
</evidence>
<dbReference type="EC" id="2.7.7.7" evidence="1"/>
<evidence type="ECO:0000259" key="8">
    <source>
        <dbReference type="SMART" id="SM00382"/>
    </source>
</evidence>
<organism evidence="9 10">
    <name type="scientific">Gleimia hominis</name>
    <dbReference type="NCBI Taxonomy" id="595468"/>
    <lineage>
        <taxon>Bacteria</taxon>
        <taxon>Bacillati</taxon>
        <taxon>Actinomycetota</taxon>
        <taxon>Actinomycetes</taxon>
        <taxon>Actinomycetales</taxon>
        <taxon>Actinomycetaceae</taxon>
        <taxon>Gleimia</taxon>
    </lineage>
</organism>
<dbReference type="SMART" id="SM00382">
    <property type="entry name" value="AAA"/>
    <property type="match status" value="1"/>
</dbReference>
<gene>
    <name evidence="9" type="ORF">QS713_02515</name>
</gene>
<evidence type="ECO:0000313" key="9">
    <source>
        <dbReference type="EMBL" id="MDT3766938.1"/>
    </source>
</evidence>
<dbReference type="Pfam" id="PF13177">
    <property type="entry name" value="DNA_pol3_delta2"/>
    <property type="match status" value="1"/>
</dbReference>
<dbReference type="EMBL" id="JASXSX010000001">
    <property type="protein sequence ID" value="MDT3766938.1"/>
    <property type="molecule type" value="Genomic_DNA"/>
</dbReference>
<dbReference type="RefSeq" id="WP_313272184.1">
    <property type="nucleotide sequence ID" value="NZ_JASXSX010000001.1"/>
</dbReference>
<evidence type="ECO:0000256" key="3">
    <source>
        <dbReference type="ARBA" id="ARBA00022679"/>
    </source>
</evidence>
<dbReference type="PANTHER" id="PTHR11669:SF8">
    <property type="entry name" value="DNA POLYMERASE III SUBUNIT DELTA"/>
    <property type="match status" value="1"/>
</dbReference>
<dbReference type="InterPro" id="IPR004622">
    <property type="entry name" value="DNA_pol_HolB"/>
</dbReference>
<dbReference type="Proteomes" id="UP001247542">
    <property type="component" value="Unassembled WGS sequence"/>
</dbReference>
<evidence type="ECO:0000256" key="2">
    <source>
        <dbReference type="ARBA" id="ARBA00014363"/>
    </source>
</evidence>
<protein>
    <recommendedName>
        <fullName evidence="2">DNA polymerase III subunit delta'</fullName>
        <ecNumber evidence="1">2.7.7.7</ecNumber>
    </recommendedName>
</protein>
<reference evidence="9 10" key="1">
    <citation type="submission" date="2023-06" db="EMBL/GenBank/DDBJ databases">
        <title>Draft genome sequence of Gleimia hominis type strain CCUG 57540T.</title>
        <authorList>
            <person name="Salva-Serra F."/>
            <person name="Cardew S."/>
            <person name="Jensie Markopoulos S."/>
            <person name="Ohlen M."/>
            <person name="Inganas E."/>
            <person name="Svensson-Stadler L."/>
            <person name="Moore E.R.B."/>
        </authorList>
    </citation>
    <scope>NUCLEOTIDE SEQUENCE [LARGE SCALE GENOMIC DNA]</scope>
    <source>
        <strain evidence="9 10">CCUG 57540</strain>
    </source>
</reference>